<evidence type="ECO:0000313" key="3">
    <source>
        <dbReference type="Proteomes" id="UP000027309"/>
    </source>
</evidence>
<dbReference type="SUPFAM" id="SSF160631">
    <property type="entry name" value="SMI1/KNR4-like"/>
    <property type="match status" value="1"/>
</dbReference>
<evidence type="ECO:0000313" key="2">
    <source>
        <dbReference type="EMBL" id="KCX99731.1"/>
    </source>
</evidence>
<dbReference type="Gene3D" id="3.40.1580.10">
    <property type="entry name" value="SMI1/KNR4-like"/>
    <property type="match status" value="1"/>
</dbReference>
<dbReference type="InterPro" id="IPR018958">
    <property type="entry name" value="Knr4/Smi1-like_dom"/>
</dbReference>
<organism evidence="2 3">
    <name type="scientific">Acinetobacter baumannii 1499986</name>
    <dbReference type="NCBI Taxonomy" id="1310673"/>
    <lineage>
        <taxon>Bacteria</taxon>
        <taxon>Pseudomonadati</taxon>
        <taxon>Pseudomonadota</taxon>
        <taxon>Gammaproteobacteria</taxon>
        <taxon>Moraxellales</taxon>
        <taxon>Moraxellaceae</taxon>
        <taxon>Acinetobacter</taxon>
        <taxon>Acinetobacter calcoaceticus/baumannii complex</taxon>
    </lineage>
</organism>
<dbReference type="AlphaFoldDB" id="A0A836LXM1"/>
<sequence>MDWTQKIARLALVKNSLYEADTKKIWPYYLPELAATIDDIIKTEIILGEEIDKFYKNFLLYANGWKGFYQYVDLFSLTDLIEGEKKQYALDLLNIIDITYLSKKGIRRTDLMPIAATLIDKDIFLIGKPNSSIAGEVIWYAGEEIEIFKNFNEFFLAMIDYNIEEINDLKSGFY</sequence>
<dbReference type="InterPro" id="IPR037883">
    <property type="entry name" value="Knr4/Smi1-like_sf"/>
</dbReference>
<feature type="domain" description="Knr4/Smi1-like" evidence="1">
    <location>
        <begin position="35"/>
        <end position="155"/>
    </location>
</feature>
<comment type="caution">
    <text evidence="2">The sequence shown here is derived from an EMBL/GenBank/DDBJ whole genome shotgun (WGS) entry which is preliminary data.</text>
</comment>
<dbReference type="RefSeq" id="WP_031960146.1">
    <property type="nucleotide sequence ID" value="NZ_JMOA01000066.1"/>
</dbReference>
<dbReference type="EMBL" id="JMOA01000066">
    <property type="protein sequence ID" value="KCX99731.1"/>
    <property type="molecule type" value="Genomic_DNA"/>
</dbReference>
<accession>A0A836LXM1</accession>
<reference evidence="2 3" key="1">
    <citation type="submission" date="2014-04" db="EMBL/GenBank/DDBJ databases">
        <title>Comparative genomics and transcriptomics to identify genetic mechanisms underlying the emergence of carbapenem resistant Acinetobacter baumannii (CRAb).</title>
        <authorList>
            <person name="Harris A.D."/>
            <person name="Johnson K.J."/>
            <person name="George J."/>
            <person name="Nadendla S."/>
            <person name="Daugherty S.C."/>
            <person name="Parankush S."/>
            <person name="Sadzewicz L."/>
            <person name="Tallon L."/>
            <person name="Sengamalay N."/>
            <person name="Hazen T.H."/>
            <person name="Rasko D.A."/>
        </authorList>
    </citation>
    <scope>NUCLEOTIDE SEQUENCE [LARGE SCALE GENOMIC DNA]</scope>
    <source>
        <strain evidence="2 3">1499986</strain>
    </source>
</reference>
<gene>
    <name evidence="2" type="ORF">J572_3565</name>
</gene>
<name>A0A836LXM1_ACIBA</name>
<evidence type="ECO:0000259" key="1">
    <source>
        <dbReference type="Pfam" id="PF09346"/>
    </source>
</evidence>
<proteinExistence type="predicted"/>
<dbReference type="Pfam" id="PF09346">
    <property type="entry name" value="SMI1_KNR4"/>
    <property type="match status" value="1"/>
</dbReference>
<protein>
    <submittedName>
        <fullName evidence="2">Putative sMI1 / KNR4</fullName>
    </submittedName>
</protein>
<dbReference type="Proteomes" id="UP000027309">
    <property type="component" value="Unassembled WGS sequence"/>
</dbReference>